<dbReference type="PANTHER" id="PTHR21446">
    <property type="entry name" value="DUF3504 DOMAIN-CONTAINING PROTEIN"/>
    <property type="match status" value="1"/>
</dbReference>
<dbReference type="InterPro" id="IPR011010">
    <property type="entry name" value="DNA_brk_join_enz"/>
</dbReference>
<dbReference type="Proteomes" id="UP001152795">
    <property type="component" value="Unassembled WGS sequence"/>
</dbReference>
<dbReference type="GO" id="GO:0006310">
    <property type="term" value="P:DNA recombination"/>
    <property type="evidence" value="ECO:0007669"/>
    <property type="project" value="InterPro"/>
</dbReference>
<organism evidence="1 2">
    <name type="scientific">Paramuricea clavata</name>
    <name type="common">Red gorgonian</name>
    <name type="synonym">Violescent sea-whip</name>
    <dbReference type="NCBI Taxonomy" id="317549"/>
    <lineage>
        <taxon>Eukaryota</taxon>
        <taxon>Metazoa</taxon>
        <taxon>Cnidaria</taxon>
        <taxon>Anthozoa</taxon>
        <taxon>Octocorallia</taxon>
        <taxon>Malacalcyonacea</taxon>
        <taxon>Plexauridae</taxon>
        <taxon>Paramuricea</taxon>
    </lineage>
</organism>
<comment type="caution">
    <text evidence="1">The sequence shown here is derived from an EMBL/GenBank/DDBJ whole genome shotgun (WGS) entry which is preliminary data.</text>
</comment>
<accession>A0A6S7LJ35</accession>
<dbReference type="SUPFAM" id="SSF56349">
    <property type="entry name" value="DNA breaking-rejoining enzymes"/>
    <property type="match status" value="1"/>
</dbReference>
<dbReference type="OrthoDB" id="5975103at2759"/>
<sequence length="381" mass="43436">ESPPKDVEYLEKLSKEELNELLTAFYPNARKKNGENYKKSALMGLRFGLQRHFLLKKNVDIIGDQEFAKSNQVYEAAIVELKRQGFGNVEHHNAISREDLQKIQLSYNPAVPDPKSLQRFVWFNIMFHLIRRGRENLRLLTKQSFAIKTDATGRKFVYQAADELDKNHRGHDNADDSPGEGRMYEQDGPLCPVKAFELYLAKLNPKLSCLWQKPKAKEHFKETDEVWYCNVPVGKNTLGTLMSRISKELELSQTYTNHYIRTTAVSLLDECNFEARHIMRVTGHKSESSIRSYSRRLSEVKQKQISHSLSSACFNSTNASSSSEIVSVNEAEEIVCTESETTNCPQSPVLTQNFASHSQETVNFHSGAFAGANVTIIFYKK</sequence>
<dbReference type="GO" id="GO:0003677">
    <property type="term" value="F:DNA binding"/>
    <property type="evidence" value="ECO:0007669"/>
    <property type="project" value="InterPro"/>
</dbReference>
<feature type="non-terminal residue" evidence="1">
    <location>
        <position position="1"/>
    </location>
</feature>
<proteinExistence type="predicted"/>
<gene>
    <name evidence="1" type="ORF">PACLA_8A054956</name>
</gene>
<dbReference type="PANTHER" id="PTHR21446:SF12">
    <property type="entry name" value="POTASSIUM CHANNEL TETRAMERIZATION DOMAIN CONTAINING 1"/>
    <property type="match status" value="1"/>
</dbReference>
<dbReference type="InterPro" id="IPR052787">
    <property type="entry name" value="MAVS"/>
</dbReference>
<evidence type="ECO:0000313" key="2">
    <source>
        <dbReference type="Proteomes" id="UP001152795"/>
    </source>
</evidence>
<dbReference type="Gene3D" id="1.10.443.10">
    <property type="entry name" value="Intergrase catalytic core"/>
    <property type="match status" value="1"/>
</dbReference>
<evidence type="ECO:0000313" key="1">
    <source>
        <dbReference type="EMBL" id="CAB4037783.1"/>
    </source>
</evidence>
<reference evidence="1" key="1">
    <citation type="submission" date="2020-04" db="EMBL/GenBank/DDBJ databases">
        <authorList>
            <person name="Alioto T."/>
            <person name="Alioto T."/>
            <person name="Gomez Garrido J."/>
        </authorList>
    </citation>
    <scope>NUCLEOTIDE SEQUENCE</scope>
    <source>
        <strain evidence="1">A484AB</strain>
    </source>
</reference>
<protein>
    <submittedName>
        <fullName evidence="1">Uncharacterized protein LOC110048984</fullName>
    </submittedName>
</protein>
<dbReference type="GO" id="GO:0015074">
    <property type="term" value="P:DNA integration"/>
    <property type="evidence" value="ECO:0007669"/>
    <property type="project" value="InterPro"/>
</dbReference>
<keyword evidence="2" id="KW-1185">Reference proteome</keyword>
<dbReference type="InterPro" id="IPR013762">
    <property type="entry name" value="Integrase-like_cat_sf"/>
</dbReference>
<name>A0A6S7LJ35_PARCT</name>
<dbReference type="EMBL" id="CACRXK020023457">
    <property type="protein sequence ID" value="CAB4037783.1"/>
    <property type="molecule type" value="Genomic_DNA"/>
</dbReference>
<dbReference type="AlphaFoldDB" id="A0A6S7LJ35"/>